<dbReference type="Proteomes" id="UP000008022">
    <property type="component" value="Unassembled WGS sequence"/>
</dbReference>
<evidence type="ECO:0000313" key="3">
    <source>
        <dbReference type="Proteomes" id="UP000008022"/>
    </source>
</evidence>
<dbReference type="EnsemblPlants" id="ORUFI05G01060.1">
    <property type="protein sequence ID" value="ORUFI05G01060.1"/>
    <property type="gene ID" value="ORUFI05G01060"/>
</dbReference>
<reference evidence="2" key="2">
    <citation type="submission" date="2015-06" db="UniProtKB">
        <authorList>
            <consortium name="EnsemblPlants"/>
        </authorList>
    </citation>
    <scope>IDENTIFICATION</scope>
</reference>
<dbReference type="HOGENOM" id="CLU_1646477_0_0_1"/>
<name>A0A0E0PGN5_ORYRU</name>
<keyword evidence="3" id="KW-1185">Reference proteome</keyword>
<reference evidence="3" key="1">
    <citation type="submission" date="2013-06" db="EMBL/GenBank/DDBJ databases">
        <authorList>
            <person name="Zhao Q."/>
        </authorList>
    </citation>
    <scope>NUCLEOTIDE SEQUENCE</scope>
    <source>
        <strain evidence="3">cv. W1943</strain>
    </source>
</reference>
<organism evidence="2 3">
    <name type="scientific">Oryza rufipogon</name>
    <name type="common">Brownbeard rice</name>
    <name type="synonym">Asian wild rice</name>
    <dbReference type="NCBI Taxonomy" id="4529"/>
    <lineage>
        <taxon>Eukaryota</taxon>
        <taxon>Viridiplantae</taxon>
        <taxon>Streptophyta</taxon>
        <taxon>Embryophyta</taxon>
        <taxon>Tracheophyta</taxon>
        <taxon>Spermatophyta</taxon>
        <taxon>Magnoliopsida</taxon>
        <taxon>Liliopsida</taxon>
        <taxon>Poales</taxon>
        <taxon>Poaceae</taxon>
        <taxon>BOP clade</taxon>
        <taxon>Oryzoideae</taxon>
        <taxon>Oryzeae</taxon>
        <taxon>Oryzinae</taxon>
        <taxon>Oryza</taxon>
    </lineage>
</organism>
<evidence type="ECO:0000313" key="2">
    <source>
        <dbReference type="EnsemblPlants" id="ORUFI05G01060.1"/>
    </source>
</evidence>
<evidence type="ECO:0000256" key="1">
    <source>
        <dbReference type="SAM" id="MobiDB-lite"/>
    </source>
</evidence>
<feature type="region of interest" description="Disordered" evidence="1">
    <location>
        <begin position="1"/>
        <end position="161"/>
    </location>
</feature>
<feature type="compositionally biased region" description="Basic and acidic residues" evidence="1">
    <location>
        <begin position="1"/>
        <end position="12"/>
    </location>
</feature>
<feature type="compositionally biased region" description="Basic and acidic residues" evidence="1">
    <location>
        <begin position="24"/>
        <end position="42"/>
    </location>
</feature>
<protein>
    <submittedName>
        <fullName evidence="2">Uncharacterized protein</fullName>
    </submittedName>
</protein>
<dbReference type="Gramene" id="ORUFI05G01060.1">
    <property type="protein sequence ID" value="ORUFI05G01060.1"/>
    <property type="gene ID" value="ORUFI05G01060"/>
</dbReference>
<feature type="compositionally biased region" description="Low complexity" evidence="1">
    <location>
        <begin position="130"/>
        <end position="139"/>
    </location>
</feature>
<sequence length="161" mass="17710">MAYRPDTRQERRTGRRRERRARAERHGMDGDGTHCYGGDRLRRAGTGVERGSWVGWPGRSPSPASPAGTGIDLDRVDMSGGGDGGGRRRRRPSHVCLPPPSSCSNDWSPSVRRRWSSGRAPPPPLPHLCRSQSQAAASRPRLRRSPPSPPAAPALAVRRRR</sequence>
<feature type="compositionally biased region" description="Basic residues" evidence="1">
    <location>
        <begin position="13"/>
        <end position="23"/>
    </location>
</feature>
<dbReference type="AlphaFoldDB" id="A0A0E0PGN5"/>
<proteinExistence type="predicted"/>
<accession>A0A0E0PGN5</accession>
<dbReference type="STRING" id="4529.A0A0E0PGN5"/>